<dbReference type="EMBL" id="JAINDJ010000004">
    <property type="protein sequence ID" value="KAG9449229.1"/>
    <property type="molecule type" value="Genomic_DNA"/>
</dbReference>
<evidence type="ECO:0000313" key="1">
    <source>
        <dbReference type="EMBL" id="KAG9449229.1"/>
    </source>
</evidence>
<accession>A0AAV7ELI0</accession>
<dbReference type="PANTHER" id="PTHR36059:SF2">
    <property type="entry name" value="OS02G0175800 PROTEIN"/>
    <property type="match status" value="1"/>
</dbReference>
<dbReference type="PANTHER" id="PTHR36059">
    <property type="entry name" value="OS02G0175800 PROTEIN"/>
    <property type="match status" value="1"/>
</dbReference>
<keyword evidence="2" id="KW-1185">Reference proteome</keyword>
<protein>
    <submittedName>
        <fullName evidence="1">Uncharacterized protein</fullName>
    </submittedName>
</protein>
<reference evidence="1 2" key="1">
    <citation type="submission" date="2021-07" db="EMBL/GenBank/DDBJ databases">
        <title>The Aristolochia fimbriata genome: insights into angiosperm evolution, floral development and chemical biosynthesis.</title>
        <authorList>
            <person name="Jiao Y."/>
        </authorList>
    </citation>
    <scope>NUCLEOTIDE SEQUENCE [LARGE SCALE GENOMIC DNA]</scope>
    <source>
        <strain evidence="1">IBCAS-2021</strain>
        <tissue evidence="1">Leaf</tissue>
    </source>
</reference>
<sequence length="94" mass="10953">MALRSFYNEIRNLKVREVPSYLKPKLTVDYVKNAINRGMDNYHRKSVATWSISSTRRSTATDRLMKKLLSSKKRDILLVNYFPFEVLANIGSLL</sequence>
<dbReference type="Proteomes" id="UP000825729">
    <property type="component" value="Unassembled WGS sequence"/>
</dbReference>
<proteinExistence type="predicted"/>
<evidence type="ECO:0000313" key="2">
    <source>
        <dbReference type="Proteomes" id="UP000825729"/>
    </source>
</evidence>
<comment type="caution">
    <text evidence="1">The sequence shown here is derived from an EMBL/GenBank/DDBJ whole genome shotgun (WGS) entry which is preliminary data.</text>
</comment>
<organism evidence="1 2">
    <name type="scientific">Aristolochia fimbriata</name>
    <name type="common">White veined hardy Dutchman's pipe vine</name>
    <dbReference type="NCBI Taxonomy" id="158543"/>
    <lineage>
        <taxon>Eukaryota</taxon>
        <taxon>Viridiplantae</taxon>
        <taxon>Streptophyta</taxon>
        <taxon>Embryophyta</taxon>
        <taxon>Tracheophyta</taxon>
        <taxon>Spermatophyta</taxon>
        <taxon>Magnoliopsida</taxon>
        <taxon>Magnoliidae</taxon>
        <taxon>Piperales</taxon>
        <taxon>Aristolochiaceae</taxon>
        <taxon>Aristolochia</taxon>
    </lineage>
</organism>
<name>A0AAV7ELI0_ARIFI</name>
<gene>
    <name evidence="1" type="ORF">H6P81_009194</name>
</gene>
<dbReference type="AlphaFoldDB" id="A0AAV7ELI0"/>